<accession>A0ABY6BFP8</accession>
<dbReference type="RefSeq" id="WP_261695307.1">
    <property type="nucleotide sequence ID" value="NZ_CP104694.1"/>
</dbReference>
<evidence type="ECO:0000313" key="2">
    <source>
        <dbReference type="Proteomes" id="UP001064632"/>
    </source>
</evidence>
<name>A0ABY6BFP8_9GAMM</name>
<dbReference type="Proteomes" id="UP001064632">
    <property type="component" value="Chromosome"/>
</dbReference>
<gene>
    <name evidence="1" type="ORF">N4264_01465</name>
</gene>
<reference evidence="1" key="1">
    <citation type="submission" date="2022-09" db="EMBL/GenBank/DDBJ databases">
        <title>Tahibacter sp. nov., isolated from a fresh water.</title>
        <authorList>
            <person name="Baek J.H."/>
            <person name="Lee J.K."/>
            <person name="Kim J.M."/>
            <person name="Jeon C.O."/>
        </authorList>
    </citation>
    <scope>NUCLEOTIDE SEQUENCE</scope>
    <source>
        <strain evidence="1">W38</strain>
    </source>
</reference>
<protein>
    <submittedName>
        <fullName evidence="1">Uncharacterized protein</fullName>
    </submittedName>
</protein>
<sequence>MGPDLSPGERLAHQLAACTGFLRWAAAFPAESVQRHPERDGVMCLSPLQSSRFSFALAGSTLYWGLQSCEAEWAAWLPLDRAWVTDRVYLAVAGINGMGTRLSPLTISLFVDDPDKRARMAQASQLQRVRVEAQAGRIVATGQRIGAPCPVTAAPAATDVLRDATSERPAARFL</sequence>
<proteinExistence type="predicted"/>
<evidence type="ECO:0000313" key="1">
    <source>
        <dbReference type="EMBL" id="UXI68347.1"/>
    </source>
</evidence>
<organism evidence="1 2">
    <name type="scientific">Tahibacter amnicola</name>
    <dbReference type="NCBI Taxonomy" id="2976241"/>
    <lineage>
        <taxon>Bacteria</taxon>
        <taxon>Pseudomonadati</taxon>
        <taxon>Pseudomonadota</taxon>
        <taxon>Gammaproteobacteria</taxon>
        <taxon>Lysobacterales</taxon>
        <taxon>Rhodanobacteraceae</taxon>
        <taxon>Tahibacter</taxon>
    </lineage>
</organism>
<dbReference type="EMBL" id="CP104694">
    <property type="protein sequence ID" value="UXI68347.1"/>
    <property type="molecule type" value="Genomic_DNA"/>
</dbReference>
<keyword evidence="2" id="KW-1185">Reference proteome</keyword>